<dbReference type="PANTHER" id="PTHR43802:SF1">
    <property type="entry name" value="IP11341P-RELATED"/>
    <property type="match status" value="1"/>
</dbReference>
<dbReference type="CDD" id="cd06558">
    <property type="entry name" value="crotonase-like"/>
    <property type="match status" value="1"/>
</dbReference>
<dbReference type="AlphaFoldDB" id="A0A4R0GK62"/>
<dbReference type="Gene3D" id="3.90.226.10">
    <property type="entry name" value="2-enoyl-CoA Hydratase, Chain A, domain 1"/>
    <property type="match status" value="1"/>
</dbReference>
<dbReference type="SUPFAM" id="SSF52096">
    <property type="entry name" value="ClpP/crotonase"/>
    <property type="match status" value="1"/>
</dbReference>
<comment type="caution">
    <text evidence="3">The sequence shown here is derived from an EMBL/GenBank/DDBJ whole genome shotgun (WGS) entry which is preliminary data.</text>
</comment>
<dbReference type="Pfam" id="PF00378">
    <property type="entry name" value="ECH_1"/>
    <property type="match status" value="1"/>
</dbReference>
<comment type="similarity">
    <text evidence="1 2">Belongs to the enoyl-CoA hydratase/isomerase family.</text>
</comment>
<dbReference type="InterPro" id="IPR029045">
    <property type="entry name" value="ClpP/crotonase-like_dom_sf"/>
</dbReference>
<accession>A0A4R0GK62</accession>
<evidence type="ECO:0000256" key="1">
    <source>
        <dbReference type="ARBA" id="ARBA00005254"/>
    </source>
</evidence>
<name>A0A4R0GK62_9ACTN</name>
<gene>
    <name evidence="3" type="ORF">E0H26_13170</name>
</gene>
<protein>
    <submittedName>
        <fullName evidence="3">Enoyl-CoA hydratase/isomerase family protein</fullName>
    </submittedName>
</protein>
<keyword evidence="4" id="KW-1185">Reference proteome</keyword>
<dbReference type="PANTHER" id="PTHR43802">
    <property type="entry name" value="ENOYL-COA HYDRATASE"/>
    <property type="match status" value="1"/>
</dbReference>
<organism evidence="3 4">
    <name type="scientific">Micromonospora zingiberis</name>
    <dbReference type="NCBI Taxonomy" id="2053011"/>
    <lineage>
        <taxon>Bacteria</taxon>
        <taxon>Bacillati</taxon>
        <taxon>Actinomycetota</taxon>
        <taxon>Actinomycetes</taxon>
        <taxon>Micromonosporales</taxon>
        <taxon>Micromonosporaceae</taxon>
        <taxon>Micromonospora</taxon>
    </lineage>
</organism>
<dbReference type="EMBL" id="SJJR01000007">
    <property type="protein sequence ID" value="TCB97217.1"/>
    <property type="molecule type" value="Genomic_DNA"/>
</dbReference>
<sequence length="240" mass="25433">MITTSVDNWCGVIEAADYGPLSRHEAPFARALRQAVVDLSDDDHVKVIVLRTTHGDFAGAGTPPPVDTTEVLTTWHRDFAASSAVYQAVCFSKKVVVTEVAGHCSAAGSMLVLCSDLTVAAENATFASPFTDLPEANFVLAALTMRLNRAKSWLLRGSTMPAAEAVSVGLVNQVVPADELAATTRELARSVTGMPLDGITMSKMLLQAVLDGHGVGREFDLADHYAIHRWAGLNAGTVQG</sequence>
<evidence type="ECO:0000256" key="2">
    <source>
        <dbReference type="RuleBase" id="RU003707"/>
    </source>
</evidence>
<evidence type="ECO:0000313" key="4">
    <source>
        <dbReference type="Proteomes" id="UP000292274"/>
    </source>
</evidence>
<keyword evidence="3" id="KW-0413">Isomerase</keyword>
<dbReference type="GO" id="GO:0016853">
    <property type="term" value="F:isomerase activity"/>
    <property type="evidence" value="ECO:0007669"/>
    <property type="project" value="UniProtKB-KW"/>
</dbReference>
<dbReference type="OrthoDB" id="9807606at2"/>
<proteinExistence type="inferred from homology"/>
<dbReference type="InterPro" id="IPR018376">
    <property type="entry name" value="Enoyl-CoA_hyd/isom_CS"/>
</dbReference>
<dbReference type="RefSeq" id="WP_131303885.1">
    <property type="nucleotide sequence ID" value="NZ_SJJR01000007.1"/>
</dbReference>
<reference evidence="3 4" key="1">
    <citation type="submission" date="2019-02" db="EMBL/GenBank/DDBJ databases">
        <title>Jishengella sp. nov., isolated from a root of Zingiber montanum.</title>
        <authorList>
            <person name="Kuncharoen N."/>
            <person name="Kudo T."/>
            <person name="Masahiro Y."/>
            <person name="Ohkuma M."/>
            <person name="Tanasupawat S."/>
        </authorList>
    </citation>
    <scope>NUCLEOTIDE SEQUENCE [LARGE SCALE GENOMIC DNA]</scope>
    <source>
        <strain evidence="3 4">PLAI 1-1</strain>
    </source>
</reference>
<dbReference type="InterPro" id="IPR001753">
    <property type="entry name" value="Enoyl-CoA_hydra/iso"/>
</dbReference>
<dbReference type="PROSITE" id="PS00166">
    <property type="entry name" value="ENOYL_COA_HYDRATASE"/>
    <property type="match status" value="1"/>
</dbReference>
<evidence type="ECO:0000313" key="3">
    <source>
        <dbReference type="EMBL" id="TCB97217.1"/>
    </source>
</evidence>
<dbReference type="Proteomes" id="UP000292274">
    <property type="component" value="Unassembled WGS sequence"/>
</dbReference>